<protein>
    <recommendedName>
        <fullName evidence="3">Sulfotransferase</fullName>
    </recommendedName>
</protein>
<comment type="caution">
    <text evidence="1">The sequence shown here is derived from an EMBL/GenBank/DDBJ whole genome shotgun (WGS) entry which is preliminary data.</text>
</comment>
<keyword evidence="2" id="KW-1185">Reference proteome</keyword>
<dbReference type="PANTHER" id="PTHR10704:SF44">
    <property type="entry name" value="LD35051P-RELATED"/>
    <property type="match status" value="1"/>
</dbReference>
<proteinExistence type="predicted"/>
<dbReference type="AlphaFoldDB" id="A0AA88YAT1"/>
<dbReference type="GO" id="GO:0006044">
    <property type="term" value="P:N-acetylglucosamine metabolic process"/>
    <property type="evidence" value="ECO:0007669"/>
    <property type="project" value="TreeGrafter"/>
</dbReference>
<dbReference type="EMBL" id="VSWD01000005">
    <property type="protein sequence ID" value="KAK3101515.1"/>
    <property type="molecule type" value="Genomic_DNA"/>
</dbReference>
<dbReference type="SUPFAM" id="SSF52540">
    <property type="entry name" value="P-loop containing nucleoside triphosphate hydrolases"/>
    <property type="match status" value="1"/>
</dbReference>
<accession>A0AA88YAT1</accession>
<dbReference type="PANTHER" id="PTHR10704">
    <property type="entry name" value="CARBOHYDRATE SULFOTRANSFERASE"/>
    <property type="match status" value="1"/>
</dbReference>
<dbReference type="InterPro" id="IPR051135">
    <property type="entry name" value="Gal/GlcNAc/GalNAc_ST"/>
</dbReference>
<dbReference type="Pfam" id="PF13469">
    <property type="entry name" value="Sulfotransfer_3"/>
    <property type="match status" value="1"/>
</dbReference>
<dbReference type="GO" id="GO:0001517">
    <property type="term" value="F:N-acetylglucosamine 6-O-sulfotransferase activity"/>
    <property type="evidence" value="ECO:0007669"/>
    <property type="project" value="TreeGrafter"/>
</dbReference>
<organism evidence="1 2">
    <name type="scientific">Pinctada imbricata</name>
    <name type="common">Atlantic pearl-oyster</name>
    <name type="synonym">Pinctada martensii</name>
    <dbReference type="NCBI Taxonomy" id="66713"/>
    <lineage>
        <taxon>Eukaryota</taxon>
        <taxon>Metazoa</taxon>
        <taxon>Spiralia</taxon>
        <taxon>Lophotrochozoa</taxon>
        <taxon>Mollusca</taxon>
        <taxon>Bivalvia</taxon>
        <taxon>Autobranchia</taxon>
        <taxon>Pteriomorphia</taxon>
        <taxon>Pterioida</taxon>
        <taxon>Pterioidea</taxon>
        <taxon>Pteriidae</taxon>
        <taxon>Pinctada</taxon>
    </lineage>
</organism>
<dbReference type="Gene3D" id="3.40.50.300">
    <property type="entry name" value="P-loop containing nucleotide triphosphate hydrolases"/>
    <property type="match status" value="1"/>
</dbReference>
<dbReference type="Proteomes" id="UP001186944">
    <property type="component" value="Unassembled WGS sequence"/>
</dbReference>
<dbReference type="InterPro" id="IPR027417">
    <property type="entry name" value="P-loop_NTPase"/>
</dbReference>
<reference evidence="1" key="1">
    <citation type="submission" date="2019-08" db="EMBL/GenBank/DDBJ databases">
        <title>The improved chromosome-level genome for the pearl oyster Pinctada fucata martensii using PacBio sequencing and Hi-C.</title>
        <authorList>
            <person name="Zheng Z."/>
        </authorList>
    </citation>
    <scope>NUCLEOTIDE SEQUENCE</scope>
    <source>
        <strain evidence="1">ZZ-2019</strain>
        <tissue evidence="1">Adductor muscle</tissue>
    </source>
</reference>
<gene>
    <name evidence="1" type="ORF">FSP39_004142</name>
</gene>
<evidence type="ECO:0008006" key="3">
    <source>
        <dbReference type="Google" id="ProtNLM"/>
    </source>
</evidence>
<name>A0AA88YAT1_PINIB</name>
<sequence length="327" mass="37668">MTLVVAYMRGGSTFTGDVMKQAEGTHYLYEPLHDLSIRIDEGRTVTYMNGSEVKFTNKDIIARIKAEILKHWFLCQPENVDHGSLLVSHFLYHMRELSYHHRCQRQVHGDRVQIIEKCLPFLREKCLAAKIRTIKEISVNMDTIEHLLEILPEVNIIHVVRDPRAIIDSQITSELIDKRKIPQEVDKLCQSMQLNTGVLKKLLDAQTDRLRIITYEDFSLSPLETARDLYNFSGLQFTKRVESFLNRIAMSKGKVHPCRWCSAKGDSKMASVKWRTRITKDVLDIVQKTCGNVMKSYGYKIIKDKATLSDMSVDTKEDIPNVINNIA</sequence>
<evidence type="ECO:0000313" key="2">
    <source>
        <dbReference type="Proteomes" id="UP001186944"/>
    </source>
</evidence>
<evidence type="ECO:0000313" key="1">
    <source>
        <dbReference type="EMBL" id="KAK3101515.1"/>
    </source>
</evidence>
<dbReference type="GO" id="GO:0006790">
    <property type="term" value="P:sulfur compound metabolic process"/>
    <property type="evidence" value="ECO:0007669"/>
    <property type="project" value="TreeGrafter"/>
</dbReference>